<accession>A0A3M8CUM8</accession>
<comment type="caution">
    <text evidence="2">The sequence shown here is derived from an EMBL/GenBank/DDBJ whole genome shotgun (WGS) entry which is preliminary data.</text>
</comment>
<protein>
    <submittedName>
        <fullName evidence="2">Energy-coupled thiamine transporter ThiT</fullName>
    </submittedName>
</protein>
<feature type="transmembrane region" description="Helical" evidence="1">
    <location>
        <begin position="6"/>
        <end position="25"/>
    </location>
</feature>
<keyword evidence="1" id="KW-0812">Transmembrane</keyword>
<reference evidence="2 3" key="1">
    <citation type="submission" date="2018-10" db="EMBL/GenBank/DDBJ databases">
        <title>Phylogenomics of Brevibacillus.</title>
        <authorList>
            <person name="Dunlap C."/>
        </authorList>
    </citation>
    <scope>NUCLEOTIDE SEQUENCE [LARGE SCALE GENOMIC DNA]</scope>
    <source>
        <strain evidence="2 3">JCM 15716</strain>
    </source>
</reference>
<feature type="transmembrane region" description="Helical" evidence="1">
    <location>
        <begin position="150"/>
        <end position="168"/>
    </location>
</feature>
<dbReference type="AlphaFoldDB" id="A0A3M8CUM8"/>
<dbReference type="OrthoDB" id="9795813at2"/>
<name>A0A3M8CUM8_9BACL</name>
<dbReference type="Proteomes" id="UP000271031">
    <property type="component" value="Unassembled WGS sequence"/>
</dbReference>
<dbReference type="RefSeq" id="WP_122921363.1">
    <property type="nucleotide sequence ID" value="NZ_RHHQ01000028.1"/>
</dbReference>
<keyword evidence="1" id="KW-1133">Transmembrane helix</keyword>
<keyword evidence="3" id="KW-1185">Reference proteome</keyword>
<evidence type="ECO:0000313" key="3">
    <source>
        <dbReference type="Proteomes" id="UP000271031"/>
    </source>
</evidence>
<dbReference type="GO" id="GO:0015234">
    <property type="term" value="F:thiamine transmembrane transporter activity"/>
    <property type="evidence" value="ECO:0007669"/>
    <property type="project" value="InterPro"/>
</dbReference>
<feature type="transmembrane region" description="Helical" evidence="1">
    <location>
        <begin position="108"/>
        <end position="130"/>
    </location>
</feature>
<gene>
    <name evidence="2" type="primary">thiT</name>
    <name evidence="2" type="ORF">EDM56_28715</name>
</gene>
<feature type="transmembrane region" description="Helical" evidence="1">
    <location>
        <begin position="37"/>
        <end position="57"/>
    </location>
</feature>
<dbReference type="InterPro" id="IPR012651">
    <property type="entry name" value="Thia_Transptr_ThiT"/>
</dbReference>
<feature type="transmembrane region" description="Helical" evidence="1">
    <location>
        <begin position="77"/>
        <end position="96"/>
    </location>
</feature>
<proteinExistence type="predicted"/>
<dbReference type="NCBIfam" id="TIGR02357">
    <property type="entry name" value="ECF_ThiT_YuaJ"/>
    <property type="match status" value="1"/>
</dbReference>
<sequence>MNTKRLTIMTEIAIMAALAYILGMIKLFQMPQGGSISLIMLPIAIIALRRGVVPGLITGFLVGELDHLIGGYVVHPVQLLLDYPIAYTAIGLVGFARPATGVPQLGKVWSFLFAGIAIRFLCHFTSGIVWFGSYAPEGMPVATYSALYNLSYLVPEFIITGIVLTLLAKKAPQQILLARSYTS</sequence>
<evidence type="ECO:0000313" key="2">
    <source>
        <dbReference type="EMBL" id="RNB79512.1"/>
    </source>
</evidence>
<dbReference type="GO" id="GO:0005886">
    <property type="term" value="C:plasma membrane"/>
    <property type="evidence" value="ECO:0007669"/>
    <property type="project" value="InterPro"/>
</dbReference>
<evidence type="ECO:0000256" key="1">
    <source>
        <dbReference type="SAM" id="Phobius"/>
    </source>
</evidence>
<dbReference type="Pfam" id="PF09515">
    <property type="entry name" value="Thia_YuaJ"/>
    <property type="match status" value="1"/>
</dbReference>
<dbReference type="Gene3D" id="1.10.1760.20">
    <property type="match status" value="1"/>
</dbReference>
<dbReference type="EMBL" id="RHHQ01000028">
    <property type="protein sequence ID" value="RNB79512.1"/>
    <property type="molecule type" value="Genomic_DNA"/>
</dbReference>
<organism evidence="2 3">
    <name type="scientific">Brevibacillus fluminis</name>
    <dbReference type="NCBI Taxonomy" id="511487"/>
    <lineage>
        <taxon>Bacteria</taxon>
        <taxon>Bacillati</taxon>
        <taxon>Bacillota</taxon>
        <taxon>Bacilli</taxon>
        <taxon>Bacillales</taxon>
        <taxon>Paenibacillaceae</taxon>
        <taxon>Brevibacillus</taxon>
    </lineage>
</organism>
<keyword evidence="1" id="KW-0472">Membrane</keyword>